<dbReference type="CDD" id="cd09917">
    <property type="entry name" value="F-box_SF"/>
    <property type="match status" value="1"/>
</dbReference>
<dbReference type="AlphaFoldDB" id="A0A9P5TND6"/>
<dbReference type="Proteomes" id="UP000724874">
    <property type="component" value="Unassembled WGS sequence"/>
</dbReference>
<proteinExistence type="predicted"/>
<evidence type="ECO:0000259" key="2">
    <source>
        <dbReference type="PROSITE" id="PS50181"/>
    </source>
</evidence>
<organism evidence="3 4">
    <name type="scientific">Gymnopilus junonius</name>
    <name type="common">Spectacular rustgill mushroom</name>
    <name type="synonym">Gymnopilus spectabilis subsp. junonius</name>
    <dbReference type="NCBI Taxonomy" id="109634"/>
    <lineage>
        <taxon>Eukaryota</taxon>
        <taxon>Fungi</taxon>
        <taxon>Dikarya</taxon>
        <taxon>Basidiomycota</taxon>
        <taxon>Agaricomycotina</taxon>
        <taxon>Agaricomycetes</taxon>
        <taxon>Agaricomycetidae</taxon>
        <taxon>Agaricales</taxon>
        <taxon>Agaricineae</taxon>
        <taxon>Hymenogastraceae</taxon>
        <taxon>Gymnopilus</taxon>
    </lineage>
</organism>
<dbReference type="EMBL" id="JADNYJ010000046">
    <property type="protein sequence ID" value="KAF8900714.1"/>
    <property type="molecule type" value="Genomic_DNA"/>
</dbReference>
<dbReference type="PROSITE" id="PS50181">
    <property type="entry name" value="FBOX"/>
    <property type="match status" value="1"/>
</dbReference>
<dbReference type="Gene3D" id="1.20.1280.50">
    <property type="match status" value="1"/>
</dbReference>
<feature type="domain" description="F-box" evidence="2">
    <location>
        <begin position="73"/>
        <end position="124"/>
    </location>
</feature>
<evidence type="ECO:0000256" key="1">
    <source>
        <dbReference type="SAM" id="MobiDB-lite"/>
    </source>
</evidence>
<dbReference type="InterPro" id="IPR036047">
    <property type="entry name" value="F-box-like_dom_sf"/>
</dbReference>
<gene>
    <name evidence="3" type="ORF">CPB84DRAFT_1847170</name>
</gene>
<evidence type="ECO:0000313" key="3">
    <source>
        <dbReference type="EMBL" id="KAF8900714.1"/>
    </source>
</evidence>
<dbReference type="Pfam" id="PF12937">
    <property type="entry name" value="F-box-like"/>
    <property type="match status" value="1"/>
</dbReference>
<dbReference type="OrthoDB" id="2322499at2759"/>
<feature type="compositionally biased region" description="Basic and acidic residues" evidence="1">
    <location>
        <begin position="51"/>
        <end position="71"/>
    </location>
</feature>
<dbReference type="InterPro" id="IPR001810">
    <property type="entry name" value="F-box_dom"/>
</dbReference>
<accession>A0A9P5TND6</accession>
<sequence>MDEGNNLALGPQSVSAMEGYGYDENEFMSGMNEQRPLPCGPPRKRAWVSNAKDKKEKEKEKASQFETKDPPNLDFVPTLPLEILFEIFKFLDPKELISLSRTTLAFRHTLIAHTTASLNLWKAARQRQYAPEPPQGISEVA</sequence>
<keyword evidence="4" id="KW-1185">Reference proteome</keyword>
<evidence type="ECO:0000313" key="4">
    <source>
        <dbReference type="Proteomes" id="UP000724874"/>
    </source>
</evidence>
<dbReference type="SUPFAM" id="SSF81383">
    <property type="entry name" value="F-box domain"/>
    <property type="match status" value="1"/>
</dbReference>
<feature type="region of interest" description="Disordered" evidence="1">
    <location>
        <begin position="27"/>
        <end position="71"/>
    </location>
</feature>
<reference evidence="3" key="1">
    <citation type="submission" date="2020-11" db="EMBL/GenBank/DDBJ databases">
        <authorList>
            <consortium name="DOE Joint Genome Institute"/>
            <person name="Ahrendt S."/>
            <person name="Riley R."/>
            <person name="Andreopoulos W."/>
            <person name="LaButti K."/>
            <person name="Pangilinan J."/>
            <person name="Ruiz-duenas F.J."/>
            <person name="Barrasa J.M."/>
            <person name="Sanchez-Garcia M."/>
            <person name="Camarero S."/>
            <person name="Miyauchi S."/>
            <person name="Serrano A."/>
            <person name="Linde D."/>
            <person name="Babiker R."/>
            <person name="Drula E."/>
            <person name="Ayuso-Fernandez I."/>
            <person name="Pacheco R."/>
            <person name="Padilla G."/>
            <person name="Ferreira P."/>
            <person name="Barriuso J."/>
            <person name="Kellner H."/>
            <person name="Castanera R."/>
            <person name="Alfaro M."/>
            <person name="Ramirez L."/>
            <person name="Pisabarro A.G."/>
            <person name="Kuo A."/>
            <person name="Tritt A."/>
            <person name="Lipzen A."/>
            <person name="He G."/>
            <person name="Yan M."/>
            <person name="Ng V."/>
            <person name="Cullen D."/>
            <person name="Martin F."/>
            <person name="Rosso M.-N."/>
            <person name="Henrissat B."/>
            <person name="Hibbett D."/>
            <person name="Martinez A.T."/>
            <person name="Grigoriev I.V."/>
        </authorList>
    </citation>
    <scope>NUCLEOTIDE SEQUENCE</scope>
    <source>
        <strain evidence="3">AH 44721</strain>
    </source>
</reference>
<comment type="caution">
    <text evidence="3">The sequence shown here is derived from an EMBL/GenBank/DDBJ whole genome shotgun (WGS) entry which is preliminary data.</text>
</comment>
<protein>
    <recommendedName>
        <fullName evidence="2">F-box domain-containing protein</fullName>
    </recommendedName>
</protein>
<name>A0A9P5TND6_GYMJU</name>